<gene>
    <name evidence="1" type="ORF">QO010_001166</name>
</gene>
<protein>
    <recommendedName>
        <fullName evidence="3">DUF2188 domain-containing protein</fullName>
    </recommendedName>
</protein>
<proteinExistence type="predicted"/>
<dbReference type="Proteomes" id="UP001228905">
    <property type="component" value="Unassembled WGS sequence"/>
</dbReference>
<name>A0ABU0IPP0_9CAUL</name>
<keyword evidence="2" id="KW-1185">Reference proteome</keyword>
<evidence type="ECO:0000313" key="1">
    <source>
        <dbReference type="EMBL" id="MDQ0463395.1"/>
    </source>
</evidence>
<evidence type="ECO:0008006" key="3">
    <source>
        <dbReference type="Google" id="ProtNLM"/>
    </source>
</evidence>
<accession>A0ABU0IPP0</accession>
<dbReference type="EMBL" id="JAUSVS010000002">
    <property type="protein sequence ID" value="MDQ0463395.1"/>
    <property type="molecule type" value="Genomic_DNA"/>
</dbReference>
<evidence type="ECO:0000313" key="2">
    <source>
        <dbReference type="Proteomes" id="UP001228905"/>
    </source>
</evidence>
<dbReference type="RefSeq" id="WP_307347255.1">
    <property type="nucleotide sequence ID" value="NZ_JAUSVS010000002.1"/>
</dbReference>
<organism evidence="1 2">
    <name type="scientific">Caulobacter ginsengisoli</name>
    <dbReference type="NCBI Taxonomy" id="400775"/>
    <lineage>
        <taxon>Bacteria</taxon>
        <taxon>Pseudomonadati</taxon>
        <taxon>Pseudomonadota</taxon>
        <taxon>Alphaproteobacteria</taxon>
        <taxon>Caulobacterales</taxon>
        <taxon>Caulobacteraceae</taxon>
        <taxon>Caulobacter</taxon>
    </lineage>
</organism>
<reference evidence="1 2" key="1">
    <citation type="submission" date="2023-07" db="EMBL/GenBank/DDBJ databases">
        <title>Genomic Encyclopedia of Type Strains, Phase IV (KMG-IV): sequencing the most valuable type-strain genomes for metagenomic binning, comparative biology and taxonomic classification.</title>
        <authorList>
            <person name="Goeker M."/>
        </authorList>
    </citation>
    <scope>NUCLEOTIDE SEQUENCE [LARGE SCALE GENOMIC DNA]</scope>
    <source>
        <strain evidence="1 2">DSM 18695</strain>
    </source>
</reference>
<sequence>MRTFSFYIHDVRYSAPTLKLVQAPDENEARRHAQAWLDESDHHQAIEVFEDDQPVLRLP</sequence>
<comment type="caution">
    <text evidence="1">The sequence shown here is derived from an EMBL/GenBank/DDBJ whole genome shotgun (WGS) entry which is preliminary data.</text>
</comment>